<keyword evidence="1" id="KW-0812">Transmembrane</keyword>
<comment type="caution">
    <text evidence="2">The sequence shown here is derived from an EMBL/GenBank/DDBJ whole genome shotgun (WGS) entry which is preliminary data.</text>
</comment>
<evidence type="ECO:0000313" key="2">
    <source>
        <dbReference type="EMBL" id="TFW18130.1"/>
    </source>
</evidence>
<keyword evidence="3" id="KW-1185">Reference proteome</keyword>
<dbReference type="EMBL" id="SPVG01000189">
    <property type="protein sequence ID" value="TFW18130.1"/>
    <property type="molecule type" value="Genomic_DNA"/>
</dbReference>
<name>A0A4Y9SCK8_9BURK</name>
<feature type="transmembrane region" description="Helical" evidence="1">
    <location>
        <begin position="40"/>
        <end position="57"/>
    </location>
</feature>
<sequence length="124" mass="13455">MNKSYFRIASLYLLLGVGMGMVMAASENFALRPVHAHVNLLGWVSLALFGLFYTVYPHAAANKLARVQFWGYNIALPVQMLALALFVTGHAAVAPLLGISSVIVVLGVLCFVVNVWRYAGSSQK</sequence>
<dbReference type="Proteomes" id="UP000297729">
    <property type="component" value="Unassembled WGS sequence"/>
</dbReference>
<organism evidence="2 3">
    <name type="scientific">Duganella callida</name>
    <dbReference type="NCBI Taxonomy" id="2561932"/>
    <lineage>
        <taxon>Bacteria</taxon>
        <taxon>Pseudomonadati</taxon>
        <taxon>Pseudomonadota</taxon>
        <taxon>Betaproteobacteria</taxon>
        <taxon>Burkholderiales</taxon>
        <taxon>Oxalobacteraceae</taxon>
        <taxon>Telluria group</taxon>
        <taxon>Duganella</taxon>
    </lineage>
</organism>
<gene>
    <name evidence="2" type="ORF">E4L98_19100</name>
</gene>
<feature type="transmembrane region" description="Helical" evidence="1">
    <location>
        <begin position="69"/>
        <end position="87"/>
    </location>
</feature>
<dbReference type="Gene3D" id="1.20.210.10">
    <property type="entry name" value="Cytochrome c oxidase-like, subunit I domain"/>
    <property type="match status" value="1"/>
</dbReference>
<dbReference type="RefSeq" id="WP_135203133.1">
    <property type="nucleotide sequence ID" value="NZ_SPVG01000189.1"/>
</dbReference>
<dbReference type="InterPro" id="IPR036927">
    <property type="entry name" value="Cyt_c_oxase-like_su1_sf"/>
</dbReference>
<evidence type="ECO:0000313" key="3">
    <source>
        <dbReference type="Proteomes" id="UP000297729"/>
    </source>
</evidence>
<keyword evidence="1" id="KW-1133">Transmembrane helix</keyword>
<evidence type="ECO:0000256" key="1">
    <source>
        <dbReference type="SAM" id="Phobius"/>
    </source>
</evidence>
<proteinExistence type="predicted"/>
<dbReference type="SUPFAM" id="SSF81442">
    <property type="entry name" value="Cytochrome c oxidase subunit I-like"/>
    <property type="match status" value="1"/>
</dbReference>
<accession>A0A4Y9SCK8</accession>
<dbReference type="AlphaFoldDB" id="A0A4Y9SCK8"/>
<feature type="transmembrane region" description="Helical" evidence="1">
    <location>
        <begin position="93"/>
        <end position="116"/>
    </location>
</feature>
<protein>
    <submittedName>
        <fullName evidence="2">Cytochrome-c oxidase</fullName>
    </submittedName>
</protein>
<reference evidence="2 3" key="1">
    <citation type="submission" date="2019-03" db="EMBL/GenBank/DDBJ databases">
        <title>Draft Genome Sequence of Duganella callidus sp. nov., a Novel Duganella Species Isolated from Cultivated Soil.</title>
        <authorList>
            <person name="Raths R."/>
            <person name="Peta V."/>
            <person name="Bucking H."/>
        </authorList>
    </citation>
    <scope>NUCLEOTIDE SEQUENCE [LARGE SCALE GENOMIC DNA]</scope>
    <source>
        <strain evidence="2 3">DN04</strain>
    </source>
</reference>
<keyword evidence="1" id="KW-0472">Membrane</keyword>
<dbReference type="OrthoDB" id="9808748at2"/>